<keyword evidence="8" id="KW-1185">Reference proteome</keyword>
<dbReference type="Gene3D" id="2.102.10.10">
    <property type="entry name" value="Rieske [2Fe-2S] iron-sulphur domain"/>
    <property type="match status" value="1"/>
</dbReference>
<sequence length="516" mass="58479">MNQSKQKNYDIPKIPEPYWRDSVDIPTFPTLDKNIHDAEVGIVGGGITGITLAYLLVKQGIDVVLVDAGTLSNGVTGHTTAKITAQHGLIYDEFIQHFGLEKARMYYQANIEAMQLIKDIVSDHNIDCDLSKEDAYIYTNSDKYVNKISKEANAYDRIGIPRGFTDKLPFEIPVKSTLIMKNQAQFHPLKYLKVLINEIKDKAQIYENTTAVDIEYGNKNNILTRNGNRIRCKYIVSASHFPFHEGQGFFSARMYPERSYIIGVKTDKKFPGGMYINAEEPTRSIRSTTHNGDQLWLVVGESHKTGQGEPTYNHYEALEQFAYQTFGLQEYLYRWSAQDLTTLDKVPYVGPLTKDQPDILVATGYRKWGMTNGTAAAKMLCDFITKDEHHYLDLFAPSRFHADPDVKQFMKINSDVAKHLVHGKLEYTNNTVDDVQKGEGKIIRINGKRIGVYRNLSGEVTMVDTTCTHLGCEVEWNQGDRTWDCPCHGSRYKPTGEIVEGPAKRPLGKVDHSETR</sequence>
<dbReference type="GO" id="GO:0046872">
    <property type="term" value="F:metal ion binding"/>
    <property type="evidence" value="ECO:0007669"/>
    <property type="project" value="UniProtKB-KW"/>
</dbReference>
<dbReference type="GO" id="GO:0005737">
    <property type="term" value="C:cytoplasm"/>
    <property type="evidence" value="ECO:0007669"/>
    <property type="project" value="TreeGrafter"/>
</dbReference>
<gene>
    <name evidence="7" type="ORF">NC797_09395</name>
</gene>
<protein>
    <submittedName>
        <fullName evidence="7">FAD-dependent oxidoreductase</fullName>
    </submittedName>
</protein>
<dbReference type="EMBL" id="JAMQKB010000008">
    <property type="protein sequence ID" value="MDC3424723.1"/>
    <property type="molecule type" value="Genomic_DNA"/>
</dbReference>
<feature type="domain" description="Rieske" evidence="6">
    <location>
        <begin position="427"/>
        <end position="516"/>
    </location>
</feature>
<dbReference type="PROSITE" id="PS51296">
    <property type="entry name" value="RIESKE"/>
    <property type="match status" value="1"/>
</dbReference>
<dbReference type="CDD" id="cd03477">
    <property type="entry name" value="Rieske_YhfW_C"/>
    <property type="match status" value="1"/>
</dbReference>
<dbReference type="FunFam" id="2.102.10.10:FF:000014">
    <property type="entry name" value="Oxidoreductase, FAD dependent"/>
    <property type="match status" value="1"/>
</dbReference>
<dbReference type="Gene3D" id="3.50.50.60">
    <property type="entry name" value="FAD/NAD(P)-binding domain"/>
    <property type="match status" value="1"/>
</dbReference>
<dbReference type="GO" id="GO:0004497">
    <property type="term" value="F:monooxygenase activity"/>
    <property type="evidence" value="ECO:0007669"/>
    <property type="project" value="UniProtKB-ARBA"/>
</dbReference>
<organism evidence="7 8">
    <name type="scientific">Terrihalobacillus insolitus</name>
    <dbReference type="NCBI Taxonomy" id="2950438"/>
    <lineage>
        <taxon>Bacteria</taxon>
        <taxon>Bacillati</taxon>
        <taxon>Bacillota</taxon>
        <taxon>Bacilli</taxon>
        <taxon>Bacillales</taxon>
        <taxon>Bacillaceae</taxon>
        <taxon>Terrihalobacillus</taxon>
    </lineage>
</organism>
<keyword evidence="1" id="KW-0001">2Fe-2S</keyword>
<dbReference type="RefSeq" id="WP_272436526.1">
    <property type="nucleotide sequence ID" value="NZ_JAMQKB010000008.1"/>
</dbReference>
<evidence type="ECO:0000256" key="5">
    <source>
        <dbReference type="ARBA" id="ARBA00023157"/>
    </source>
</evidence>
<dbReference type="InterPro" id="IPR038010">
    <property type="entry name" value="YhfW_C"/>
</dbReference>
<evidence type="ECO:0000256" key="3">
    <source>
        <dbReference type="ARBA" id="ARBA00023004"/>
    </source>
</evidence>
<dbReference type="PANTHER" id="PTHR13847:SF274">
    <property type="entry name" value="RIESKE 2FE-2S IRON-SULFUR PROTEIN YHFW-RELATED"/>
    <property type="match status" value="1"/>
</dbReference>
<evidence type="ECO:0000313" key="8">
    <source>
        <dbReference type="Proteomes" id="UP001145050"/>
    </source>
</evidence>
<dbReference type="GO" id="GO:0016705">
    <property type="term" value="F:oxidoreductase activity, acting on paired donors, with incorporation or reduction of molecular oxygen"/>
    <property type="evidence" value="ECO:0007669"/>
    <property type="project" value="UniProtKB-ARBA"/>
</dbReference>
<evidence type="ECO:0000256" key="2">
    <source>
        <dbReference type="ARBA" id="ARBA00022723"/>
    </source>
</evidence>
<dbReference type="GO" id="GO:0051537">
    <property type="term" value="F:2 iron, 2 sulfur cluster binding"/>
    <property type="evidence" value="ECO:0007669"/>
    <property type="project" value="UniProtKB-KW"/>
</dbReference>
<dbReference type="Proteomes" id="UP001145050">
    <property type="component" value="Unassembled WGS sequence"/>
</dbReference>
<keyword evidence="5" id="KW-1015">Disulfide bond</keyword>
<dbReference type="SUPFAM" id="SSF51905">
    <property type="entry name" value="FAD/NAD(P)-binding domain"/>
    <property type="match status" value="1"/>
</dbReference>
<keyword evidence="4" id="KW-0411">Iron-sulfur</keyword>
<dbReference type="InterPro" id="IPR036188">
    <property type="entry name" value="FAD/NAD-bd_sf"/>
</dbReference>
<evidence type="ECO:0000313" key="7">
    <source>
        <dbReference type="EMBL" id="MDC3424723.1"/>
    </source>
</evidence>
<dbReference type="AlphaFoldDB" id="A0A9X3WTT9"/>
<proteinExistence type="predicted"/>
<accession>A0A9X3WTT9</accession>
<evidence type="ECO:0000256" key="4">
    <source>
        <dbReference type="ARBA" id="ARBA00023014"/>
    </source>
</evidence>
<dbReference type="Pfam" id="PF01266">
    <property type="entry name" value="DAO"/>
    <property type="match status" value="1"/>
</dbReference>
<name>A0A9X3WTT9_9BACI</name>
<dbReference type="PRINTS" id="PR00162">
    <property type="entry name" value="RIESKE"/>
</dbReference>
<dbReference type="Pfam" id="PF00355">
    <property type="entry name" value="Rieske"/>
    <property type="match status" value="1"/>
</dbReference>
<keyword evidence="3" id="KW-0408">Iron</keyword>
<dbReference type="SUPFAM" id="SSF50022">
    <property type="entry name" value="ISP domain"/>
    <property type="match status" value="1"/>
</dbReference>
<evidence type="ECO:0000259" key="6">
    <source>
        <dbReference type="PROSITE" id="PS51296"/>
    </source>
</evidence>
<evidence type="ECO:0000256" key="1">
    <source>
        <dbReference type="ARBA" id="ARBA00022714"/>
    </source>
</evidence>
<dbReference type="InterPro" id="IPR017941">
    <property type="entry name" value="Rieske_2Fe-2S"/>
</dbReference>
<dbReference type="InterPro" id="IPR005805">
    <property type="entry name" value="Rieske_Fe-S_prot_C"/>
</dbReference>
<dbReference type="InterPro" id="IPR036922">
    <property type="entry name" value="Rieske_2Fe-2S_sf"/>
</dbReference>
<dbReference type="InterPro" id="IPR006076">
    <property type="entry name" value="FAD-dep_OxRdtase"/>
</dbReference>
<comment type="caution">
    <text evidence="7">The sequence shown here is derived from an EMBL/GenBank/DDBJ whole genome shotgun (WGS) entry which is preliminary data.</text>
</comment>
<keyword evidence="2" id="KW-0479">Metal-binding</keyword>
<reference evidence="7" key="1">
    <citation type="submission" date="2022-06" db="EMBL/GenBank/DDBJ databases">
        <title>Aquibacillus sp. a new bacterium isolated from soil saline samples.</title>
        <authorList>
            <person name="Galisteo C."/>
            <person name="De La Haba R."/>
            <person name="Sanchez-Porro C."/>
            <person name="Ventosa A."/>
        </authorList>
    </citation>
    <scope>NUCLEOTIDE SEQUENCE</scope>
    <source>
        <strain evidence="7">3ASR75-11</strain>
    </source>
</reference>
<dbReference type="Gene3D" id="3.30.9.10">
    <property type="entry name" value="D-Amino Acid Oxidase, subunit A, domain 2"/>
    <property type="match status" value="1"/>
</dbReference>
<dbReference type="GO" id="GO:0016020">
    <property type="term" value="C:membrane"/>
    <property type="evidence" value="ECO:0007669"/>
    <property type="project" value="InterPro"/>
</dbReference>
<dbReference type="PANTHER" id="PTHR13847">
    <property type="entry name" value="SARCOSINE DEHYDROGENASE-RELATED"/>
    <property type="match status" value="1"/>
</dbReference>